<dbReference type="SUPFAM" id="SSF56801">
    <property type="entry name" value="Acetyl-CoA synthetase-like"/>
    <property type="match status" value="1"/>
</dbReference>
<comment type="caution">
    <text evidence="6">The sequence shown here is derived from an EMBL/GenBank/DDBJ whole genome shotgun (WGS) entry which is preliminary data.</text>
</comment>
<dbReference type="PANTHER" id="PTHR43272">
    <property type="entry name" value="LONG-CHAIN-FATTY-ACID--COA LIGASE"/>
    <property type="match status" value="1"/>
</dbReference>
<name>A0ABP1G007_9CHLO</name>
<dbReference type="SUPFAM" id="SSF51735">
    <property type="entry name" value="NAD(P)-binding Rossmann-fold domains"/>
    <property type="match status" value="1"/>
</dbReference>
<evidence type="ECO:0000259" key="5">
    <source>
        <dbReference type="PROSITE" id="PS50075"/>
    </source>
</evidence>
<dbReference type="SUPFAM" id="SSF47336">
    <property type="entry name" value="ACP-like"/>
    <property type="match status" value="1"/>
</dbReference>
<proteinExistence type="predicted"/>
<keyword evidence="3" id="KW-0547">Nucleotide-binding</keyword>
<dbReference type="InterPro" id="IPR036736">
    <property type="entry name" value="ACP-like_sf"/>
</dbReference>
<dbReference type="Gene3D" id="1.10.1200.10">
    <property type="entry name" value="ACP-like"/>
    <property type="match status" value="1"/>
</dbReference>
<keyword evidence="1" id="KW-0596">Phosphopantetheine</keyword>
<sequence>MQRIMDEDAQLQAAVVDFVAVERIAQAGSTTIERLCAVFKQYPDRTCFGIPAKAKPEWKVVTYKDVWERIQMLVAGWKALGMVGRGQFVGIMGFASMDWLVSDIATTYIGGIMSPLPTNILVEDIKHLILEAEVRCLMCSPDEMGKIAPIVRDCTCLSSIIIMDSTKDDMAASGAYAELKSGLPPGCKLMAMEEVLEAGRWAGSVPEPAIPGRDGYPENPLMHLMYTSGSSGRPKGAEYTERHYCAFLNYPFPPNTPRTAAVQLGFLPLNHLMGRMTLLKCLITGGQCYFTRSLDMSTFLEDMRLIRPTEMLAPPRITSMMYDHFQELLGAKSASSPEDRERQRQASPAFTEPGELIVQFREKEFGGRVFSCTTGSAPSAPEVLAWLGEALGFPIVNGYGSTECGVTLLNNKIVHKHCLGFKLVDVPELGYSTQDKPYPRGELRVKTKLMIPGYFKHPKATAELYDEEGFQRTGDVCEQQGPDTFMWIDRVSNIIKLSQGEYVSVSRLEALYAANSPSVHQMYLYGNSLRAYLVAIVVAQQEAKGTVDETELRSRIRTEIDNVARHKSLQGYEIPREFIIEWQPFTKANHLITDSNKMARGQLKKRYQAKLEALYTALEERQKERLRSLKEGTGGTVAERIKQALEVTLGLADGDMTDVSGRSFAQLGGDSLAAVQFARHVSELCGVNLPVSYVLDHSHSLQAIIDHVEELVGGSGGSRISFQDIHGGNTAVIRATDLQLERFLSEEDLHSARSATSAARLPAQPEVALLTGANGFLGRFLLLELLQTVSKHAHGRVHAIVRAKSGDEARQRLRASFNTGDTALLELFDSLSKDHLSVHAGDLARPNLGLDQEVYQQLCSTVDTIIHNGALVNHAYSYEQLFEPNVLGTVEVIRLALTKRKKALGFVSSVGIMAGIPHPEPVLESEDALSLCSEHAGDGSYAMGYGCTKWACEVLLRQLHEQHDVPVRVFRCSMILAHPKYEGQINTTDFFTRLLCGIAYTGIAPESFYASPNGTRPHFDGTPVDVVSGVIAATVAHERLGFATYHVVNPHYKDGVSLDTIAAWLASAGIEMEHVAPYERWYERFKSALESLKSKQQQQNSPLPIIYQWQRPQPAHGAQEFDATELRSRAKQYTQWPDMPHLDESFIAKNVQHLTSLGLIQASATS</sequence>
<feature type="domain" description="Carrier" evidence="5">
    <location>
        <begin position="635"/>
        <end position="712"/>
    </location>
</feature>
<dbReference type="EMBL" id="CAXHTA020000008">
    <property type="protein sequence ID" value="CAL5223182.1"/>
    <property type="molecule type" value="Genomic_DNA"/>
</dbReference>
<dbReference type="InterPro" id="IPR013120">
    <property type="entry name" value="FAR_NAD-bd"/>
</dbReference>
<dbReference type="PROSITE" id="PS50075">
    <property type="entry name" value="CARRIER"/>
    <property type="match status" value="1"/>
</dbReference>
<dbReference type="Gene3D" id="3.40.50.720">
    <property type="entry name" value="NAD(P)-binding Rossmann-like Domain"/>
    <property type="match status" value="1"/>
</dbReference>
<dbReference type="InterPro" id="IPR020845">
    <property type="entry name" value="AMP-binding_CS"/>
</dbReference>
<dbReference type="InterPro" id="IPR042099">
    <property type="entry name" value="ANL_N_sf"/>
</dbReference>
<dbReference type="Gene3D" id="3.40.50.12780">
    <property type="entry name" value="N-terminal domain of ligase-like"/>
    <property type="match status" value="1"/>
</dbReference>
<dbReference type="InterPro" id="IPR036291">
    <property type="entry name" value="NAD(P)-bd_dom_sf"/>
</dbReference>
<dbReference type="Pfam" id="PF00501">
    <property type="entry name" value="AMP-binding"/>
    <property type="match status" value="1"/>
</dbReference>
<dbReference type="InterPro" id="IPR020806">
    <property type="entry name" value="PKS_PP-bd"/>
</dbReference>
<evidence type="ECO:0000313" key="7">
    <source>
        <dbReference type="Proteomes" id="UP001497392"/>
    </source>
</evidence>
<dbReference type="InterPro" id="IPR010080">
    <property type="entry name" value="Thioester_reductase-like_dom"/>
</dbReference>
<keyword evidence="2" id="KW-0597">Phosphoprotein</keyword>
<evidence type="ECO:0000313" key="6">
    <source>
        <dbReference type="EMBL" id="CAL5223182.1"/>
    </source>
</evidence>
<reference evidence="6 7" key="1">
    <citation type="submission" date="2024-06" db="EMBL/GenBank/DDBJ databases">
        <authorList>
            <person name="Kraege A."/>
            <person name="Thomma B."/>
        </authorList>
    </citation>
    <scope>NUCLEOTIDE SEQUENCE [LARGE SCALE GENOMIC DNA]</scope>
</reference>
<dbReference type="PROSITE" id="PS00455">
    <property type="entry name" value="AMP_BINDING"/>
    <property type="match status" value="1"/>
</dbReference>
<dbReference type="Pfam" id="PF23562">
    <property type="entry name" value="AMP-binding_C_3"/>
    <property type="match status" value="1"/>
</dbReference>
<dbReference type="CDD" id="cd05235">
    <property type="entry name" value="SDR_e1"/>
    <property type="match status" value="1"/>
</dbReference>
<gene>
    <name evidence="6" type="primary">g5655</name>
    <name evidence="6" type="ORF">VP750_LOCUS4841</name>
</gene>
<dbReference type="Pfam" id="PF00550">
    <property type="entry name" value="PP-binding"/>
    <property type="match status" value="1"/>
</dbReference>
<dbReference type="NCBIfam" id="TIGR01746">
    <property type="entry name" value="Thioester-redct"/>
    <property type="match status" value="1"/>
</dbReference>
<evidence type="ECO:0000256" key="3">
    <source>
        <dbReference type="ARBA" id="ARBA00022741"/>
    </source>
</evidence>
<dbReference type="InterPro" id="IPR000873">
    <property type="entry name" value="AMP-dep_synth/lig_dom"/>
</dbReference>
<dbReference type="SMART" id="SM00823">
    <property type="entry name" value="PKS_PP"/>
    <property type="match status" value="1"/>
</dbReference>
<dbReference type="Pfam" id="PF07993">
    <property type="entry name" value="NAD_binding_4"/>
    <property type="match status" value="1"/>
</dbReference>
<dbReference type="InterPro" id="IPR009081">
    <property type="entry name" value="PP-bd_ACP"/>
</dbReference>
<evidence type="ECO:0000256" key="1">
    <source>
        <dbReference type="ARBA" id="ARBA00022450"/>
    </source>
</evidence>
<keyword evidence="7" id="KW-1185">Reference proteome</keyword>
<accession>A0ABP1G007</accession>
<evidence type="ECO:0000256" key="2">
    <source>
        <dbReference type="ARBA" id="ARBA00022553"/>
    </source>
</evidence>
<keyword evidence="4" id="KW-0067">ATP-binding</keyword>
<protein>
    <submittedName>
        <fullName evidence="6">G5655 protein</fullName>
    </submittedName>
</protein>
<organism evidence="6 7">
    <name type="scientific">Coccomyxa viridis</name>
    <dbReference type="NCBI Taxonomy" id="1274662"/>
    <lineage>
        <taxon>Eukaryota</taxon>
        <taxon>Viridiplantae</taxon>
        <taxon>Chlorophyta</taxon>
        <taxon>core chlorophytes</taxon>
        <taxon>Trebouxiophyceae</taxon>
        <taxon>Trebouxiophyceae incertae sedis</taxon>
        <taxon>Coccomyxaceae</taxon>
        <taxon>Coccomyxa</taxon>
    </lineage>
</organism>
<evidence type="ECO:0000256" key="4">
    <source>
        <dbReference type="ARBA" id="ARBA00022840"/>
    </source>
</evidence>
<dbReference type="Proteomes" id="UP001497392">
    <property type="component" value="Unassembled WGS sequence"/>
</dbReference>
<dbReference type="PANTHER" id="PTHR43272:SF33">
    <property type="entry name" value="AMP-BINDING DOMAIN-CONTAINING PROTEIN-RELATED"/>
    <property type="match status" value="1"/>
</dbReference>